<reference evidence="2 3" key="1">
    <citation type="submission" date="2017-09" db="EMBL/GenBank/DDBJ databases">
        <title>Sphingomonas panjinensis sp.nov., isolated from oil-contaminated soil.</title>
        <authorList>
            <person name="Wang L."/>
            <person name="Chen L."/>
        </authorList>
    </citation>
    <scope>NUCLEOTIDE SEQUENCE [LARGE SCALE GENOMIC DNA]</scope>
    <source>
        <strain evidence="2 3">FW-11</strain>
    </source>
</reference>
<comment type="caution">
    <text evidence="2">The sequence shown here is derived from an EMBL/GenBank/DDBJ whole genome shotgun (WGS) entry which is preliminary data.</text>
</comment>
<proteinExistence type="predicted"/>
<accession>A0A2T5FZ04</accession>
<feature type="signal peptide" evidence="1">
    <location>
        <begin position="1"/>
        <end position="28"/>
    </location>
</feature>
<dbReference type="AlphaFoldDB" id="A0A2T5FZ04"/>
<evidence type="ECO:0000313" key="3">
    <source>
        <dbReference type="Proteomes" id="UP000244162"/>
    </source>
</evidence>
<name>A0A2T5FZ04_9SPHN</name>
<feature type="chain" id="PRO_5015438232" evidence="1">
    <location>
        <begin position="29"/>
        <end position="181"/>
    </location>
</feature>
<dbReference type="GO" id="GO:0009055">
    <property type="term" value="F:electron transfer activity"/>
    <property type="evidence" value="ECO:0007669"/>
    <property type="project" value="InterPro"/>
</dbReference>
<dbReference type="GO" id="GO:0020037">
    <property type="term" value="F:heme binding"/>
    <property type="evidence" value="ECO:0007669"/>
    <property type="project" value="InterPro"/>
</dbReference>
<dbReference type="Proteomes" id="UP000244162">
    <property type="component" value="Unassembled WGS sequence"/>
</dbReference>
<protein>
    <submittedName>
        <fullName evidence="2">Cytochrome C</fullName>
    </submittedName>
</protein>
<evidence type="ECO:0000256" key="1">
    <source>
        <dbReference type="SAM" id="SignalP"/>
    </source>
</evidence>
<keyword evidence="1" id="KW-0732">Signal</keyword>
<dbReference type="Gene3D" id="1.10.760.10">
    <property type="entry name" value="Cytochrome c-like domain"/>
    <property type="match status" value="1"/>
</dbReference>
<keyword evidence="3" id="KW-1185">Reference proteome</keyword>
<evidence type="ECO:0000313" key="2">
    <source>
        <dbReference type="EMBL" id="PTQ11818.1"/>
    </source>
</evidence>
<dbReference type="InterPro" id="IPR036909">
    <property type="entry name" value="Cyt_c-like_dom_sf"/>
</dbReference>
<dbReference type="EMBL" id="NWBU01000006">
    <property type="protein sequence ID" value="PTQ11818.1"/>
    <property type="molecule type" value="Genomic_DNA"/>
</dbReference>
<sequence>MADMPPFVAIVAAMAVASSFILAIQARAAVTPLSEAQSDYVEYCAGCHGMQGSSAPSRVPELRDRVGHFLCTREGRAYLIRLPNVAHAPIRDDAQLARLMNFVVFALGGKSAPSDALPYSGSEVAAMRKNALKQTALVNLRRRIVADLVRRCGAPPDLHGFSAGAPFTGEAGATRSVQSKR</sequence>
<gene>
    <name evidence="2" type="ORF">CLG96_07785</name>
</gene>
<organism evidence="2 3">
    <name type="scientific">Sphingomonas oleivorans</name>
    <dbReference type="NCBI Taxonomy" id="1735121"/>
    <lineage>
        <taxon>Bacteria</taxon>
        <taxon>Pseudomonadati</taxon>
        <taxon>Pseudomonadota</taxon>
        <taxon>Alphaproteobacteria</taxon>
        <taxon>Sphingomonadales</taxon>
        <taxon>Sphingomonadaceae</taxon>
        <taxon>Sphingomonas</taxon>
    </lineage>
</organism>
<dbReference type="SUPFAM" id="SSF46626">
    <property type="entry name" value="Cytochrome c"/>
    <property type="match status" value="1"/>
</dbReference>